<dbReference type="InterPro" id="IPR043502">
    <property type="entry name" value="DNA/RNA_pol_sf"/>
</dbReference>
<accession>A0A812Q9R9</accession>
<organism evidence="3 4">
    <name type="scientific">Symbiodinium natans</name>
    <dbReference type="NCBI Taxonomy" id="878477"/>
    <lineage>
        <taxon>Eukaryota</taxon>
        <taxon>Sar</taxon>
        <taxon>Alveolata</taxon>
        <taxon>Dinophyceae</taxon>
        <taxon>Suessiales</taxon>
        <taxon>Symbiodiniaceae</taxon>
        <taxon>Symbiodinium</taxon>
    </lineage>
</organism>
<dbReference type="Proteomes" id="UP000604046">
    <property type="component" value="Unassembled WGS sequence"/>
</dbReference>
<dbReference type="SUPFAM" id="SSF56672">
    <property type="entry name" value="DNA/RNA polymerases"/>
    <property type="match status" value="1"/>
</dbReference>
<dbReference type="InterPro" id="IPR052055">
    <property type="entry name" value="Hepadnavirus_pol/RT"/>
</dbReference>
<feature type="transmembrane region" description="Helical" evidence="1">
    <location>
        <begin position="459"/>
        <end position="477"/>
    </location>
</feature>
<keyword evidence="1" id="KW-0472">Membrane</keyword>
<name>A0A812Q9R9_9DINO</name>
<dbReference type="AlphaFoldDB" id="A0A812Q9R9"/>
<comment type="caution">
    <text evidence="3">The sequence shown here is derived from an EMBL/GenBank/DDBJ whole genome shotgun (WGS) entry which is preliminary data.</text>
</comment>
<protein>
    <submittedName>
        <fullName evidence="3">Spn-E protein</fullName>
    </submittedName>
</protein>
<dbReference type="PANTHER" id="PTHR33050">
    <property type="entry name" value="REVERSE TRANSCRIPTASE DOMAIN-CONTAINING PROTEIN"/>
    <property type="match status" value="1"/>
</dbReference>
<feature type="transmembrane region" description="Helical" evidence="1">
    <location>
        <begin position="433"/>
        <end position="453"/>
    </location>
</feature>
<keyword evidence="1" id="KW-1133">Transmembrane helix</keyword>
<evidence type="ECO:0000313" key="4">
    <source>
        <dbReference type="Proteomes" id="UP000604046"/>
    </source>
</evidence>
<dbReference type="PANTHER" id="PTHR33050:SF7">
    <property type="entry name" value="RIBONUCLEASE H"/>
    <property type="match status" value="1"/>
</dbReference>
<keyword evidence="4" id="KW-1185">Reference proteome</keyword>
<proteinExistence type="predicted"/>
<feature type="domain" description="Reverse transcriptase" evidence="2">
    <location>
        <begin position="367"/>
        <end position="493"/>
    </location>
</feature>
<reference evidence="3" key="1">
    <citation type="submission" date="2021-02" db="EMBL/GenBank/DDBJ databases">
        <authorList>
            <person name="Dougan E. K."/>
            <person name="Rhodes N."/>
            <person name="Thang M."/>
            <person name="Chan C."/>
        </authorList>
    </citation>
    <scope>NUCLEOTIDE SEQUENCE</scope>
</reference>
<keyword evidence="1" id="KW-0812">Transmembrane</keyword>
<dbReference type="OrthoDB" id="2688370at2759"/>
<feature type="transmembrane region" description="Helical" evidence="1">
    <location>
        <begin position="403"/>
        <end position="421"/>
    </location>
</feature>
<sequence length="744" mass="82511">MEGTLNYSVALGDFSGGGLLLESPEGKITLPLPDSEETRCFVVHDTKAHPLAFDGSLWHGTQTFSGNRWVITAYTCRRLEEVRAEDIALLKSLSHALAADALPFVQFDPVIQADVRDLVFRAAAEGVFPFIMVCIHAAWSPRDMEWVLHLWLCATFCLGFTQSQSRSGTSVEDAWACIPMKDLAEVGELRKDISAWFSSENIDKVDWCIPEGQPYCLHALATLSHFLQDVDTTLFGCLLQGVPTGFKNDIPPSGCMAPSGKAGTDESLQVCQQNWQGAEDDPVLLDRLVQQEVDKGWLHRVESLEEAKRLFPQVAVGKMNIVHSEGRDPRLVVDSSICGTNAACSIPERSALPTLQSILSAWPLRGLRQHIAAWSLDVKAAHKSIRVRRSEQGLLGVRVGNTFFFYSVCPFGAAFSAYWFARLGAFLVRTLHLLIYISHFLALYVDDLLGFQVASVAEMSFSITLAFCAAFGVPLSWKKLQFGTSITWIGWQLDFAKGCVCIPPAKLERLKLLLQGLCEESILIEATNLSLRQGQVAVFRRVLDIQRVPAGTAISIGSRVLNVRHKKVMTKSELLKCNLGDKDIWLRISDPASKRRQLSPTSRELVQFWCRWSSLPPLWRPMKPLPQLKVEAAADAMGQGDRFAIGGYITSASGDFWFSEHFCIQDFAFAEIPLRSEASRDISCYEALAQIALVWLMGQISPFSLLSVRIHSWCDNTGAEASSNSLFTTAWPLAAFTQRLAFPA</sequence>
<dbReference type="InterPro" id="IPR000477">
    <property type="entry name" value="RT_dom"/>
</dbReference>
<evidence type="ECO:0000259" key="2">
    <source>
        <dbReference type="Pfam" id="PF00078"/>
    </source>
</evidence>
<dbReference type="Pfam" id="PF00078">
    <property type="entry name" value="RVT_1"/>
    <property type="match status" value="1"/>
</dbReference>
<evidence type="ECO:0000313" key="3">
    <source>
        <dbReference type="EMBL" id="CAE7369743.1"/>
    </source>
</evidence>
<evidence type="ECO:0000256" key="1">
    <source>
        <dbReference type="SAM" id="Phobius"/>
    </source>
</evidence>
<gene>
    <name evidence="3" type="primary">spn-E</name>
    <name evidence="3" type="ORF">SNAT2548_LOCUS20158</name>
</gene>
<dbReference type="EMBL" id="CAJNDS010002201">
    <property type="protein sequence ID" value="CAE7369743.1"/>
    <property type="molecule type" value="Genomic_DNA"/>
</dbReference>